<feature type="transmembrane region" description="Helical" evidence="1">
    <location>
        <begin position="144"/>
        <end position="164"/>
    </location>
</feature>
<name>A0A6J8CDM1_MYTCO</name>
<dbReference type="EMBL" id="CACVKT020005197">
    <property type="protein sequence ID" value="CAC5393436.1"/>
    <property type="molecule type" value="Genomic_DNA"/>
</dbReference>
<organism evidence="3 4">
    <name type="scientific">Mytilus coruscus</name>
    <name type="common">Sea mussel</name>
    <dbReference type="NCBI Taxonomy" id="42192"/>
    <lineage>
        <taxon>Eukaryota</taxon>
        <taxon>Metazoa</taxon>
        <taxon>Spiralia</taxon>
        <taxon>Lophotrochozoa</taxon>
        <taxon>Mollusca</taxon>
        <taxon>Bivalvia</taxon>
        <taxon>Autobranchia</taxon>
        <taxon>Pteriomorphia</taxon>
        <taxon>Mytilida</taxon>
        <taxon>Mytiloidea</taxon>
        <taxon>Mytilidae</taxon>
        <taxon>Mytilinae</taxon>
        <taxon>Mytilus</taxon>
    </lineage>
</organism>
<feature type="signal peptide" evidence="2">
    <location>
        <begin position="1"/>
        <end position="19"/>
    </location>
</feature>
<evidence type="ECO:0000313" key="3">
    <source>
        <dbReference type="EMBL" id="CAC5393436.1"/>
    </source>
</evidence>
<proteinExistence type="predicted"/>
<evidence type="ECO:0000313" key="4">
    <source>
        <dbReference type="Proteomes" id="UP000507470"/>
    </source>
</evidence>
<dbReference type="Proteomes" id="UP000507470">
    <property type="component" value="Unassembled WGS sequence"/>
</dbReference>
<keyword evidence="2" id="KW-0732">Signal</keyword>
<feature type="transmembrane region" description="Helical" evidence="1">
    <location>
        <begin position="231"/>
        <end position="252"/>
    </location>
</feature>
<keyword evidence="1" id="KW-0812">Transmembrane</keyword>
<keyword evidence="1" id="KW-1133">Transmembrane helix</keyword>
<feature type="chain" id="PRO_5026718617" evidence="2">
    <location>
        <begin position="20"/>
        <end position="297"/>
    </location>
</feature>
<feature type="transmembrane region" description="Helical" evidence="1">
    <location>
        <begin position="258"/>
        <end position="280"/>
    </location>
</feature>
<evidence type="ECO:0000256" key="1">
    <source>
        <dbReference type="SAM" id="Phobius"/>
    </source>
</evidence>
<dbReference type="AlphaFoldDB" id="A0A6J8CDM1"/>
<gene>
    <name evidence="3" type="ORF">MCOR_28305</name>
</gene>
<reference evidence="3 4" key="1">
    <citation type="submission" date="2020-06" db="EMBL/GenBank/DDBJ databases">
        <authorList>
            <person name="Li R."/>
            <person name="Bekaert M."/>
        </authorList>
    </citation>
    <scope>NUCLEOTIDE SEQUENCE [LARGE SCALE GENOMIC DNA]</scope>
    <source>
        <strain evidence="4">wild</strain>
    </source>
</reference>
<protein>
    <submittedName>
        <fullName evidence="3">Uncharacterized protein</fullName>
    </submittedName>
</protein>
<keyword evidence="4" id="KW-1185">Reference proteome</keyword>
<keyword evidence="1" id="KW-0472">Membrane</keyword>
<evidence type="ECO:0000256" key="2">
    <source>
        <dbReference type="SAM" id="SignalP"/>
    </source>
</evidence>
<accession>A0A6J8CDM1</accession>
<dbReference type="OrthoDB" id="10374242at2759"/>
<sequence>MLLTAKTFCLLVFLNLAKGDDSINFDIRLIKCIDGKGTLSFTCTVQHLNVMKILKNGVEVSQCLTFPEYPYKYCEHTSLQDGNARTNLHNFSMTYTIETANTDLFPGNWACQNGGENDPSSNMKISIFTCISKTPSFSDKQLNIFMNVSLIVVPLIAFCLTAIYRRQPADSQDTFCKETFLRVCCHKSKNQNQEENNVNTSCKETNPLQNCTDGHTTPELPKKIKTVCGMMFCLIMVVVYVVIATCISVIKFDKDLKAGLFVVCLVTGTTIFSSFPVIWTSKKLSASETREPDQQNN</sequence>